<organism evidence="1 2">
    <name type="scientific">Leptidea sinapis</name>
    <dbReference type="NCBI Taxonomy" id="189913"/>
    <lineage>
        <taxon>Eukaryota</taxon>
        <taxon>Metazoa</taxon>
        <taxon>Ecdysozoa</taxon>
        <taxon>Arthropoda</taxon>
        <taxon>Hexapoda</taxon>
        <taxon>Insecta</taxon>
        <taxon>Pterygota</taxon>
        <taxon>Neoptera</taxon>
        <taxon>Endopterygota</taxon>
        <taxon>Lepidoptera</taxon>
        <taxon>Glossata</taxon>
        <taxon>Ditrysia</taxon>
        <taxon>Papilionoidea</taxon>
        <taxon>Pieridae</taxon>
        <taxon>Dismorphiinae</taxon>
        <taxon>Leptidea</taxon>
    </lineage>
</organism>
<dbReference type="Proteomes" id="UP000324832">
    <property type="component" value="Unassembled WGS sequence"/>
</dbReference>
<dbReference type="EMBL" id="FZQP02002802">
    <property type="protein sequence ID" value="VVC96603.1"/>
    <property type="molecule type" value="Genomic_DNA"/>
</dbReference>
<evidence type="ECO:0000313" key="1">
    <source>
        <dbReference type="EMBL" id="VVC96603.1"/>
    </source>
</evidence>
<evidence type="ECO:0000313" key="2">
    <source>
        <dbReference type="Proteomes" id="UP000324832"/>
    </source>
</evidence>
<keyword evidence="2" id="KW-1185">Reference proteome</keyword>
<accession>A0A5E4QE95</accession>
<name>A0A5E4QE95_9NEOP</name>
<reference evidence="1 2" key="1">
    <citation type="submission" date="2017-07" db="EMBL/GenBank/DDBJ databases">
        <authorList>
            <person name="Talla V."/>
            <person name="Backstrom N."/>
        </authorList>
    </citation>
    <scope>NUCLEOTIDE SEQUENCE [LARGE SCALE GENOMIC DNA]</scope>
</reference>
<protein>
    <submittedName>
        <fullName evidence="1">Uncharacterized protein</fullName>
    </submittedName>
</protein>
<gene>
    <name evidence="1" type="ORF">LSINAPIS_LOCUS8064</name>
</gene>
<sequence>MADSFFGFDTSLSPSEEEGLRLGEASLSQLVLDDTDTTHKNTLGSSVWRHDLFPAHQPVQPLKNVCTISTGYITTTTRLAGASFIAVRASAYRSQ</sequence>
<dbReference type="AlphaFoldDB" id="A0A5E4QE95"/>
<proteinExistence type="predicted"/>